<sequence length="407" mass="46740">MSSTQSSNYPSRFNLPQELINMVIDHLVSQQWHPRTREHLFHSIQPRPNDTVPRLVERTERLLRMIEAKPLLARCVNYLAVIDLYPSWFEGDTKNFAKLLADLLARLTNVSQLCLDGGEEEDTPAYWGSIPEQLRDTLYTFAARPSLRYPRLDDIDGIDLRLFIEGTNIEELEIRGCGPASPPPPNPDAPTSLADIRAGIPPPVCPPEDVQRFTPHQREQKRPPTRLQTRHLIVGAVPWGDAMDQAFTKVLENSAAFIEEYTLEQDCFTNLSDYRNAPIHPLPLAFHRFPNLMLLRINTLGNEFSRRRAQNPIPAVTMALDRLSQSNDESKLEEFEILFDFSTEGENHWRLDRVWDSLFTRMEKTQDRGMLTLRIELIAGTLAGKYESTPRTRPDPPFVVWSRHLAL</sequence>
<keyword evidence="2" id="KW-1185">Reference proteome</keyword>
<evidence type="ECO:0000313" key="2">
    <source>
        <dbReference type="Proteomes" id="UP000298030"/>
    </source>
</evidence>
<proteinExistence type="predicted"/>
<dbReference type="EMBL" id="QPFP01000021">
    <property type="protein sequence ID" value="TEB30854.1"/>
    <property type="molecule type" value="Genomic_DNA"/>
</dbReference>
<protein>
    <recommendedName>
        <fullName evidence="3">F-box domain-containing protein</fullName>
    </recommendedName>
</protein>
<gene>
    <name evidence="1" type="ORF">FA13DRAFT_1774611</name>
</gene>
<organism evidence="1 2">
    <name type="scientific">Coprinellus micaceus</name>
    <name type="common">Glistening ink-cap mushroom</name>
    <name type="synonym">Coprinus micaceus</name>
    <dbReference type="NCBI Taxonomy" id="71717"/>
    <lineage>
        <taxon>Eukaryota</taxon>
        <taxon>Fungi</taxon>
        <taxon>Dikarya</taxon>
        <taxon>Basidiomycota</taxon>
        <taxon>Agaricomycotina</taxon>
        <taxon>Agaricomycetes</taxon>
        <taxon>Agaricomycetidae</taxon>
        <taxon>Agaricales</taxon>
        <taxon>Agaricineae</taxon>
        <taxon>Psathyrellaceae</taxon>
        <taxon>Coprinellus</taxon>
    </lineage>
</organism>
<dbReference type="Proteomes" id="UP000298030">
    <property type="component" value="Unassembled WGS sequence"/>
</dbReference>
<evidence type="ECO:0008006" key="3">
    <source>
        <dbReference type="Google" id="ProtNLM"/>
    </source>
</evidence>
<dbReference type="AlphaFoldDB" id="A0A4Y7TA87"/>
<accession>A0A4Y7TA87</accession>
<reference evidence="1 2" key="1">
    <citation type="journal article" date="2019" name="Nat. Ecol. Evol.">
        <title>Megaphylogeny resolves global patterns of mushroom evolution.</title>
        <authorList>
            <person name="Varga T."/>
            <person name="Krizsan K."/>
            <person name="Foldi C."/>
            <person name="Dima B."/>
            <person name="Sanchez-Garcia M."/>
            <person name="Sanchez-Ramirez S."/>
            <person name="Szollosi G.J."/>
            <person name="Szarkandi J.G."/>
            <person name="Papp V."/>
            <person name="Albert L."/>
            <person name="Andreopoulos W."/>
            <person name="Angelini C."/>
            <person name="Antonin V."/>
            <person name="Barry K.W."/>
            <person name="Bougher N.L."/>
            <person name="Buchanan P."/>
            <person name="Buyck B."/>
            <person name="Bense V."/>
            <person name="Catcheside P."/>
            <person name="Chovatia M."/>
            <person name="Cooper J."/>
            <person name="Damon W."/>
            <person name="Desjardin D."/>
            <person name="Finy P."/>
            <person name="Geml J."/>
            <person name="Haridas S."/>
            <person name="Hughes K."/>
            <person name="Justo A."/>
            <person name="Karasinski D."/>
            <person name="Kautmanova I."/>
            <person name="Kiss B."/>
            <person name="Kocsube S."/>
            <person name="Kotiranta H."/>
            <person name="LaButti K.M."/>
            <person name="Lechner B.E."/>
            <person name="Liimatainen K."/>
            <person name="Lipzen A."/>
            <person name="Lukacs Z."/>
            <person name="Mihaltcheva S."/>
            <person name="Morgado L.N."/>
            <person name="Niskanen T."/>
            <person name="Noordeloos M.E."/>
            <person name="Ohm R.A."/>
            <person name="Ortiz-Santana B."/>
            <person name="Ovrebo C."/>
            <person name="Racz N."/>
            <person name="Riley R."/>
            <person name="Savchenko A."/>
            <person name="Shiryaev A."/>
            <person name="Soop K."/>
            <person name="Spirin V."/>
            <person name="Szebenyi C."/>
            <person name="Tomsovsky M."/>
            <person name="Tulloss R.E."/>
            <person name="Uehling J."/>
            <person name="Grigoriev I.V."/>
            <person name="Vagvolgyi C."/>
            <person name="Papp T."/>
            <person name="Martin F.M."/>
            <person name="Miettinen O."/>
            <person name="Hibbett D.S."/>
            <person name="Nagy L.G."/>
        </authorList>
    </citation>
    <scope>NUCLEOTIDE SEQUENCE [LARGE SCALE GENOMIC DNA]</scope>
    <source>
        <strain evidence="1 2">FP101781</strain>
    </source>
</reference>
<dbReference type="OrthoDB" id="2745898at2759"/>
<comment type="caution">
    <text evidence="1">The sequence shown here is derived from an EMBL/GenBank/DDBJ whole genome shotgun (WGS) entry which is preliminary data.</text>
</comment>
<evidence type="ECO:0000313" key="1">
    <source>
        <dbReference type="EMBL" id="TEB30854.1"/>
    </source>
</evidence>
<name>A0A4Y7TA87_COPMI</name>